<dbReference type="InterPro" id="IPR003961">
    <property type="entry name" value="FN3_dom"/>
</dbReference>
<dbReference type="SMART" id="SM00060">
    <property type="entry name" value="FN3"/>
    <property type="match status" value="2"/>
</dbReference>
<dbReference type="PROSITE" id="PS50853">
    <property type="entry name" value="FN3"/>
    <property type="match status" value="1"/>
</dbReference>
<gene>
    <name evidence="2" type="ORF">UFOPK1820_00163</name>
    <name evidence="3" type="ORF">UFOPK2921_00903</name>
</gene>
<accession>A0A6J6FWA1</accession>
<name>A0A6J6FWA1_9ZZZZ</name>
<dbReference type="Gene3D" id="2.60.40.10">
    <property type="entry name" value="Immunoglobulins"/>
    <property type="match status" value="2"/>
</dbReference>
<feature type="domain" description="Fibronectin type-III" evidence="1">
    <location>
        <begin position="409"/>
        <end position="510"/>
    </location>
</feature>
<dbReference type="SUPFAM" id="SSF49265">
    <property type="entry name" value="Fibronectin type III"/>
    <property type="match status" value="1"/>
</dbReference>
<evidence type="ECO:0000313" key="3">
    <source>
        <dbReference type="EMBL" id="CAB4781661.1"/>
    </source>
</evidence>
<dbReference type="InterPro" id="IPR036116">
    <property type="entry name" value="FN3_sf"/>
</dbReference>
<evidence type="ECO:0000313" key="2">
    <source>
        <dbReference type="EMBL" id="CAB4591254.1"/>
    </source>
</evidence>
<dbReference type="EMBL" id="CAEZZV010000110">
    <property type="protein sequence ID" value="CAB4781661.1"/>
    <property type="molecule type" value="Genomic_DNA"/>
</dbReference>
<protein>
    <submittedName>
        <fullName evidence="2">Unannotated protein</fullName>
    </submittedName>
</protein>
<sequence>MFESMRAYSCKCMVLNKILVGVLVVVGVTVSAAEATIYAPPSGDEAEWLFDPSKVVSISLNLSQASLDALAASDLDVREYVAATFSMDAETPTGMKTFGPWEIQAKIKGMWGSFRLLPAKSAFKLKFPNGSRINGLKKLTLNNMVQDPSKVHETVSYRLFREMGVPAPRTGYAELSINGEPYGLYLNVETLDDVMLSNWYGDDNTTHLYEGSYFGWYNNEFDPFDAGYEVDEGDDDNRSDLINLLELNESDSTTWFNNVKAKLDMQNVTRMWAVERYSGHWDGYSYSANNYYLHSDINGRFTMLPWGLDQTWGSWFEPSSPQGGTLFTKCMNVRPCRSRYVAALEQVRDAVLEMDLGTYARDLYASLRNYIVTDPKKEHSVEDADWWATYSADQIVSAGDRVSAWLAVEPIKPEINLSESQDTLQVTWTPLKYSSYPFEAPPDPVSKFTVFWRRVGSSIWRRRDIIDPSATTMALTAVRGGVEYEVKVAPMSGPREWSNSDVKVFTMGLPSQVLSLASSTLGSATSLRWQAPADLRGVAIGDVTYRIEMRRLSSIRWTPVFSGLIKIRSSGWYEKRVLLPRTDSAYEFRIRAEIVYGEGPWRTVRQ</sequence>
<dbReference type="InterPro" id="IPR013783">
    <property type="entry name" value="Ig-like_fold"/>
</dbReference>
<dbReference type="PANTHER" id="PTHR40050">
    <property type="entry name" value="INNER SPORE COAT PROTEIN H"/>
    <property type="match status" value="1"/>
</dbReference>
<organism evidence="2">
    <name type="scientific">freshwater metagenome</name>
    <dbReference type="NCBI Taxonomy" id="449393"/>
    <lineage>
        <taxon>unclassified sequences</taxon>
        <taxon>metagenomes</taxon>
        <taxon>ecological metagenomes</taxon>
    </lineage>
</organism>
<evidence type="ECO:0000259" key="1">
    <source>
        <dbReference type="PROSITE" id="PS50853"/>
    </source>
</evidence>
<dbReference type="Pfam" id="PF08757">
    <property type="entry name" value="CotH"/>
    <property type="match status" value="1"/>
</dbReference>
<dbReference type="InterPro" id="IPR014867">
    <property type="entry name" value="Spore_coat_CotH_CotH2/3/7"/>
</dbReference>
<reference evidence="2" key="1">
    <citation type="submission" date="2020-05" db="EMBL/GenBank/DDBJ databases">
        <authorList>
            <person name="Chiriac C."/>
            <person name="Salcher M."/>
            <person name="Ghai R."/>
            <person name="Kavagutti S V."/>
        </authorList>
    </citation>
    <scope>NUCLEOTIDE SEQUENCE</scope>
</reference>
<dbReference type="EMBL" id="CAEZUK010000014">
    <property type="protein sequence ID" value="CAB4591254.1"/>
    <property type="molecule type" value="Genomic_DNA"/>
</dbReference>
<dbReference type="AlphaFoldDB" id="A0A6J6FWA1"/>
<dbReference type="PANTHER" id="PTHR40050:SF1">
    <property type="entry name" value="INNER SPORE COAT PROTEIN H"/>
    <property type="match status" value="1"/>
</dbReference>
<dbReference type="CDD" id="cd00063">
    <property type="entry name" value="FN3"/>
    <property type="match status" value="2"/>
</dbReference>
<proteinExistence type="predicted"/>